<evidence type="ECO:0000256" key="2">
    <source>
        <dbReference type="ARBA" id="ARBA00022679"/>
    </source>
</evidence>
<keyword evidence="1 5" id="KW-0723">Serine/threonine-protein kinase</keyword>
<evidence type="ECO:0000256" key="3">
    <source>
        <dbReference type="ARBA" id="ARBA00022741"/>
    </source>
</evidence>
<dbReference type="PANTHER" id="PTHR31756:SF3">
    <property type="entry name" value="PYRUVATE, PHOSPHATE DIKINASE REGULATORY PROTEIN 1, CHLOROPLASTIC"/>
    <property type="match status" value="1"/>
</dbReference>
<comment type="similarity">
    <text evidence="5">Belongs to the pyruvate, phosphate/water dikinase regulatory protein family. PDRP subfamily.</text>
</comment>
<gene>
    <name evidence="6" type="ORF">IMF26_05395</name>
</gene>
<dbReference type="GO" id="GO:0005524">
    <property type="term" value="F:ATP binding"/>
    <property type="evidence" value="ECO:0007669"/>
    <property type="project" value="InterPro"/>
</dbReference>
<accession>A0AAT9LFG3</accession>
<dbReference type="InterPro" id="IPR005177">
    <property type="entry name" value="Kinase-pyrophosphorylase"/>
</dbReference>
<dbReference type="HAMAP" id="MF_00921">
    <property type="entry name" value="PDRP"/>
    <property type="match status" value="1"/>
</dbReference>
<proteinExistence type="inferred from homology"/>
<evidence type="ECO:0000256" key="5">
    <source>
        <dbReference type="HAMAP-Rule" id="MF_00921"/>
    </source>
</evidence>
<keyword evidence="2 5" id="KW-0808">Transferase</keyword>
<dbReference type="GO" id="GO:0043531">
    <property type="term" value="F:ADP binding"/>
    <property type="evidence" value="ECO:0007669"/>
    <property type="project" value="UniProtKB-UniRule"/>
</dbReference>
<keyword evidence="3 5" id="KW-0547">Nucleotide-binding</keyword>
<evidence type="ECO:0000256" key="4">
    <source>
        <dbReference type="ARBA" id="ARBA00022777"/>
    </source>
</evidence>
<dbReference type="EC" id="2.7.4.27" evidence="5"/>
<feature type="binding site" evidence="5">
    <location>
        <begin position="151"/>
        <end position="158"/>
    </location>
    <ligand>
        <name>ADP</name>
        <dbReference type="ChEBI" id="CHEBI:456216"/>
    </ligand>
</feature>
<name>A0AAT9LFG3_9FIRM</name>
<dbReference type="NCBIfam" id="NF003742">
    <property type="entry name" value="PRK05339.1"/>
    <property type="match status" value="1"/>
</dbReference>
<evidence type="ECO:0000313" key="6">
    <source>
        <dbReference type="EMBL" id="QUL99473.1"/>
    </source>
</evidence>
<dbReference type="GO" id="GO:0004674">
    <property type="term" value="F:protein serine/threonine kinase activity"/>
    <property type="evidence" value="ECO:0007669"/>
    <property type="project" value="UniProtKB-UniRule"/>
</dbReference>
<dbReference type="Pfam" id="PF03618">
    <property type="entry name" value="Kinase-PPPase"/>
    <property type="match status" value="1"/>
</dbReference>
<evidence type="ECO:0000256" key="1">
    <source>
        <dbReference type="ARBA" id="ARBA00022527"/>
    </source>
</evidence>
<organism evidence="6">
    <name type="scientific">Candidatus Fermentithermobacillus carboniphilus</name>
    <dbReference type="NCBI Taxonomy" id="3085328"/>
    <lineage>
        <taxon>Bacteria</taxon>
        <taxon>Bacillati</taxon>
        <taxon>Bacillota</taxon>
        <taxon>Candidatus Fermentithermobacillia</taxon>
        <taxon>Candidatus Fermentithermobacillales</taxon>
        <taxon>Candidatus Fermentithermobacillaceae</taxon>
        <taxon>Candidatus Fermentithermobacillus</taxon>
    </lineage>
</organism>
<dbReference type="GO" id="GO:0016776">
    <property type="term" value="F:phosphotransferase activity, phosphate group as acceptor"/>
    <property type="evidence" value="ECO:0007669"/>
    <property type="project" value="UniProtKB-UniRule"/>
</dbReference>
<comment type="catalytic activity">
    <reaction evidence="5">
        <text>N(tele)-phospho-L-histidyl/L-threonyl-[pyruvate, phosphate dikinase] + ADP = N(tele)-phospho-L-histidyl/O-phospho-L-threonyl-[pyruvate, phosphate dikinase] + AMP + H(+)</text>
        <dbReference type="Rhea" id="RHEA:43692"/>
        <dbReference type="Rhea" id="RHEA-COMP:10650"/>
        <dbReference type="Rhea" id="RHEA-COMP:10651"/>
        <dbReference type="ChEBI" id="CHEBI:15378"/>
        <dbReference type="ChEBI" id="CHEBI:30013"/>
        <dbReference type="ChEBI" id="CHEBI:61977"/>
        <dbReference type="ChEBI" id="CHEBI:83586"/>
        <dbReference type="ChEBI" id="CHEBI:456215"/>
        <dbReference type="ChEBI" id="CHEBI:456216"/>
        <dbReference type="EC" id="2.7.11.32"/>
    </reaction>
</comment>
<comment type="function">
    <text evidence="5">Bifunctional serine/threonine kinase and phosphorylase involved in the regulation of the pyruvate, phosphate dikinase (PPDK) by catalyzing its phosphorylation/dephosphorylation.</text>
</comment>
<comment type="catalytic activity">
    <reaction evidence="5">
        <text>N(tele)-phospho-L-histidyl/O-phospho-L-threonyl-[pyruvate, phosphate dikinase] + phosphate + H(+) = N(tele)-phospho-L-histidyl/L-threonyl-[pyruvate, phosphate dikinase] + diphosphate</text>
        <dbReference type="Rhea" id="RHEA:43696"/>
        <dbReference type="Rhea" id="RHEA-COMP:10650"/>
        <dbReference type="Rhea" id="RHEA-COMP:10651"/>
        <dbReference type="ChEBI" id="CHEBI:15378"/>
        <dbReference type="ChEBI" id="CHEBI:30013"/>
        <dbReference type="ChEBI" id="CHEBI:33019"/>
        <dbReference type="ChEBI" id="CHEBI:43474"/>
        <dbReference type="ChEBI" id="CHEBI:61977"/>
        <dbReference type="ChEBI" id="CHEBI:83586"/>
        <dbReference type="EC" id="2.7.4.27"/>
    </reaction>
</comment>
<dbReference type="InterPro" id="IPR026565">
    <property type="entry name" value="PPDK_reg"/>
</dbReference>
<dbReference type="EMBL" id="CP062796">
    <property type="protein sequence ID" value="QUL99473.1"/>
    <property type="molecule type" value="Genomic_DNA"/>
</dbReference>
<dbReference type="PANTHER" id="PTHR31756">
    <property type="entry name" value="PYRUVATE, PHOSPHATE DIKINASE REGULATORY PROTEIN 1, CHLOROPLASTIC"/>
    <property type="match status" value="1"/>
</dbReference>
<sequence>MDREKPVVLVLSDSLGETAELVARAAAAQFNAGGVDIKKFGYVQTYEAVDSAIAEGVGKRSIVVYTLVKPELRDYVRTRAEELGIPAVDIMGPMMEALSRVTESKPKFEPGLVHRLDAQYFKRVEAIEFAVKCDDGKDLRSLPFADVVLLGVSRTSKTPVSLYLAQRTYKVANVPLVPELPPPPEIFKISPDKIVGLTLSPEKLVKVRRERLRAMGLDENSTYADMGRILLELEFAEKVFREIGCSILDVTDKAVEETALRVVEIIERRSPRSGN</sequence>
<keyword evidence="4 5" id="KW-0418">Kinase</keyword>
<dbReference type="EC" id="2.7.11.32" evidence="5"/>
<dbReference type="KEGG" id="fcz:IMF26_05395"/>
<dbReference type="AlphaFoldDB" id="A0AAT9LFG3"/>
<reference evidence="6" key="2">
    <citation type="journal article" date="2023" name="Biology">
        <title>Prokaryotic Life Associated with Coal-Fire Gas Vents Revealed by Metagenomics.</title>
        <authorList>
            <person name="Kadnikov V.V."/>
            <person name="Mardanov A.V."/>
            <person name="Beletsky A.V."/>
            <person name="Karnachuk O.V."/>
            <person name="Ravin N.V."/>
        </authorList>
    </citation>
    <scope>NUCLEOTIDE SEQUENCE</scope>
    <source>
        <strain evidence="6">Bu02</strain>
    </source>
</reference>
<reference evidence="6" key="1">
    <citation type="submission" date="2020-10" db="EMBL/GenBank/DDBJ databases">
        <authorList>
            <person name="Kadnikov V."/>
            <person name="Beletsky A.V."/>
            <person name="Mardanov A.V."/>
            <person name="Karnachuk O.V."/>
            <person name="Ravin N.V."/>
        </authorList>
    </citation>
    <scope>NUCLEOTIDE SEQUENCE</scope>
    <source>
        <strain evidence="6">Bu02</strain>
    </source>
</reference>
<protein>
    <recommendedName>
        <fullName evidence="5">Putative pyruvate, phosphate dikinase regulatory protein</fullName>
        <shortName evidence="5">PPDK regulatory protein</shortName>
        <ecNumber evidence="5">2.7.11.32</ecNumber>
        <ecNumber evidence="5">2.7.4.27</ecNumber>
    </recommendedName>
</protein>